<gene>
    <name evidence="1" type="ORF">EGYM00163_LOCUS37977</name>
</gene>
<sequence length="203" mass="23193">MPRNPGLIDSLGPDTLEPPSESFESEVLATYGTHPLEDFRVHMDQLLRNPEGTWRCCDMVLAAFMMDPAVTFTEDGVMDWWRHWCDDDEERTKLALHFDQFVRKGWVKSPKLQEWGYAEESVGAVPYSGLVVVSNVVREALRDAAAEQLWQEKYGEALGRMKEKEPADWETCLQEVEAVLQNETIGAEKMSTRVMSNILKPVE</sequence>
<protein>
    <submittedName>
        <fullName evidence="1">Uncharacterized protein</fullName>
    </submittedName>
</protein>
<accession>A0A7S4LFU8</accession>
<proteinExistence type="predicted"/>
<organism evidence="1">
    <name type="scientific">Eutreptiella gymnastica</name>
    <dbReference type="NCBI Taxonomy" id="73025"/>
    <lineage>
        <taxon>Eukaryota</taxon>
        <taxon>Discoba</taxon>
        <taxon>Euglenozoa</taxon>
        <taxon>Euglenida</taxon>
        <taxon>Spirocuta</taxon>
        <taxon>Euglenophyceae</taxon>
        <taxon>Eutreptiales</taxon>
        <taxon>Eutreptiaceae</taxon>
        <taxon>Eutreptiella</taxon>
    </lineage>
</organism>
<reference evidence="1" key="1">
    <citation type="submission" date="2021-01" db="EMBL/GenBank/DDBJ databases">
        <authorList>
            <person name="Corre E."/>
            <person name="Pelletier E."/>
            <person name="Niang G."/>
            <person name="Scheremetjew M."/>
            <person name="Finn R."/>
            <person name="Kale V."/>
            <person name="Holt S."/>
            <person name="Cochrane G."/>
            <person name="Meng A."/>
            <person name="Brown T."/>
            <person name="Cohen L."/>
        </authorList>
    </citation>
    <scope>NUCLEOTIDE SEQUENCE</scope>
    <source>
        <strain evidence="1">CCMP1594</strain>
    </source>
</reference>
<dbReference type="EMBL" id="HBJA01110131">
    <property type="protein sequence ID" value="CAE0826720.1"/>
    <property type="molecule type" value="Transcribed_RNA"/>
</dbReference>
<name>A0A7S4LFU8_9EUGL</name>
<dbReference type="AlphaFoldDB" id="A0A7S4LFU8"/>
<evidence type="ECO:0000313" key="1">
    <source>
        <dbReference type="EMBL" id="CAE0826720.1"/>
    </source>
</evidence>